<dbReference type="EMBL" id="CP027843">
    <property type="protein sequence ID" value="AVQ10718.1"/>
    <property type="molecule type" value="Genomic_DNA"/>
</dbReference>
<evidence type="ECO:0000313" key="2">
    <source>
        <dbReference type="Proteomes" id="UP000033961"/>
    </source>
</evidence>
<dbReference type="AlphaFoldDB" id="A0A2P1QPA3"/>
<name>A0A2P1QPA3_9LEPT</name>
<sequence length="107" mass="12053">MPFQPDGMGSISGHTRNGSLLQLVQPSLSENGKDLVETQEILIPNDTCKVLSSKKAAAYLGLSIRSFNRHVIDHEIPFIEWGPRTRRFLISDLDRVSKTLKTTKQIY</sequence>
<organism evidence="1 2">
    <name type="scientific">Leptospira santarosai</name>
    <dbReference type="NCBI Taxonomy" id="28183"/>
    <lineage>
        <taxon>Bacteria</taxon>
        <taxon>Pseudomonadati</taxon>
        <taxon>Spirochaetota</taxon>
        <taxon>Spirochaetia</taxon>
        <taxon>Leptospirales</taxon>
        <taxon>Leptospiraceae</taxon>
        <taxon>Leptospira</taxon>
    </lineage>
</organism>
<accession>A0A2P1QPA3</accession>
<proteinExistence type="predicted"/>
<dbReference type="Proteomes" id="UP000033961">
    <property type="component" value="Chromosome I"/>
</dbReference>
<protein>
    <submittedName>
        <fullName evidence="1">DNA binding domain protein, excisionase family</fullName>
    </submittedName>
</protein>
<reference evidence="1 2" key="1">
    <citation type="journal article" date="2015" name="Genome Announc.">
        <title>Draft Genome Sequences of Leptospira santarosai Strains U160, U164, and U233, Isolated from Asymptomatic Cattle.</title>
        <authorList>
            <person name="Kremer F.S."/>
            <person name="Eslabao M.R."/>
            <person name="Provisor M."/>
            <person name="Woloski R.D."/>
            <person name="Ramires O.V."/>
            <person name="Moreno L.Z."/>
            <person name="Moreno A.M."/>
            <person name="Hamond C."/>
            <person name="Lilenbaum W."/>
            <person name="Dellagostin O.A."/>
        </authorList>
    </citation>
    <scope>NUCLEOTIDE SEQUENCE [LARGE SCALE GENOMIC DNA]</scope>
    <source>
        <strain evidence="1 2">U160</strain>
    </source>
</reference>
<gene>
    <name evidence="1" type="ORF">XB16_0371</name>
</gene>
<evidence type="ECO:0000313" key="1">
    <source>
        <dbReference type="EMBL" id="AVQ10718.1"/>
    </source>
</evidence>